<dbReference type="PROSITE" id="PS50878">
    <property type="entry name" value="RT_POL"/>
    <property type="match status" value="1"/>
</dbReference>
<dbReference type="InterPro" id="IPR013087">
    <property type="entry name" value="Znf_C2H2_type"/>
</dbReference>
<dbReference type="InterPro" id="IPR036691">
    <property type="entry name" value="Endo/exonu/phosph_ase_sf"/>
</dbReference>
<evidence type="ECO:0000313" key="4">
    <source>
        <dbReference type="EMBL" id="CAL7932891.1"/>
    </source>
</evidence>
<dbReference type="Gene3D" id="3.60.10.10">
    <property type="entry name" value="Endonuclease/exonuclease/phosphatase"/>
    <property type="match status" value="1"/>
</dbReference>
<evidence type="ECO:0000259" key="3">
    <source>
        <dbReference type="PROSITE" id="PS50878"/>
    </source>
</evidence>
<feature type="compositionally biased region" description="Basic and acidic residues" evidence="2">
    <location>
        <begin position="36"/>
        <end position="63"/>
    </location>
</feature>
<dbReference type="Pfam" id="PF00078">
    <property type="entry name" value="RVT_1"/>
    <property type="match status" value="3"/>
</dbReference>
<protein>
    <recommendedName>
        <fullName evidence="3">Reverse transcriptase domain-containing protein</fullName>
    </recommendedName>
</protein>
<dbReference type="InterPro" id="IPR043502">
    <property type="entry name" value="DNA/RNA_pol_sf"/>
</dbReference>
<reference evidence="4 5" key="1">
    <citation type="submission" date="2024-08" db="EMBL/GenBank/DDBJ databases">
        <authorList>
            <person name="Will J Nash"/>
            <person name="Angela Man"/>
            <person name="Seanna McTaggart"/>
            <person name="Kendall Baker"/>
            <person name="Tom Barker"/>
            <person name="Leah Catchpole"/>
            <person name="Alex Durrant"/>
            <person name="Karim Gharbi"/>
            <person name="Naomi Irish"/>
            <person name="Gemy Kaithakottil"/>
            <person name="Debby Ku"/>
            <person name="Aaliyah Providence"/>
            <person name="Felix Shaw"/>
            <person name="David Swarbreck"/>
            <person name="Chris Watkins"/>
            <person name="Ann M. McCartney"/>
            <person name="Giulio Formenti"/>
            <person name="Alice Mouton"/>
            <person name="Noel Vella"/>
            <person name="Bjorn M von Reumont"/>
            <person name="Adriana Vella"/>
            <person name="Wilfried Haerty"/>
        </authorList>
    </citation>
    <scope>NUCLEOTIDE SEQUENCE [LARGE SCALE GENOMIC DNA]</scope>
</reference>
<feature type="region of interest" description="Disordered" evidence="2">
    <location>
        <begin position="974"/>
        <end position="1003"/>
    </location>
</feature>
<dbReference type="SUPFAM" id="SSF56672">
    <property type="entry name" value="DNA/RNA polymerases"/>
    <property type="match status" value="2"/>
</dbReference>
<feature type="region of interest" description="Disordered" evidence="2">
    <location>
        <begin position="1"/>
        <end position="72"/>
    </location>
</feature>
<organism evidence="4 5">
    <name type="scientific">Xylocopa violacea</name>
    <name type="common">Violet carpenter bee</name>
    <name type="synonym">Apis violacea</name>
    <dbReference type="NCBI Taxonomy" id="135666"/>
    <lineage>
        <taxon>Eukaryota</taxon>
        <taxon>Metazoa</taxon>
        <taxon>Ecdysozoa</taxon>
        <taxon>Arthropoda</taxon>
        <taxon>Hexapoda</taxon>
        <taxon>Insecta</taxon>
        <taxon>Pterygota</taxon>
        <taxon>Neoptera</taxon>
        <taxon>Endopterygota</taxon>
        <taxon>Hymenoptera</taxon>
        <taxon>Apocrita</taxon>
        <taxon>Aculeata</taxon>
        <taxon>Apoidea</taxon>
        <taxon>Anthophila</taxon>
        <taxon>Apidae</taxon>
        <taxon>Xylocopa</taxon>
        <taxon>Xylocopa</taxon>
    </lineage>
</organism>
<dbReference type="Proteomes" id="UP001642520">
    <property type="component" value="Unassembled WGS sequence"/>
</dbReference>
<keyword evidence="1" id="KW-0175">Coiled coil</keyword>
<comment type="caution">
    <text evidence="4">The sequence shown here is derived from an EMBL/GenBank/DDBJ whole genome shotgun (WGS) entry which is preliminary data.</text>
</comment>
<evidence type="ECO:0000313" key="5">
    <source>
        <dbReference type="Proteomes" id="UP001642520"/>
    </source>
</evidence>
<feature type="compositionally biased region" description="Basic residues" evidence="2">
    <location>
        <begin position="17"/>
        <end position="28"/>
    </location>
</feature>
<evidence type="ECO:0000256" key="1">
    <source>
        <dbReference type="SAM" id="Coils"/>
    </source>
</evidence>
<dbReference type="Pfam" id="PF14529">
    <property type="entry name" value="Exo_endo_phos_2"/>
    <property type="match status" value="1"/>
</dbReference>
<dbReference type="InterPro" id="IPR000477">
    <property type="entry name" value="RT_dom"/>
</dbReference>
<dbReference type="InterPro" id="IPR005135">
    <property type="entry name" value="Endo/exonuclease/phosphatase"/>
</dbReference>
<sequence>MEGDASDAERAVVVQKYNKKGKHVRKRRLPSETETDIERPQKRNEKDSQEEKRTVTEGKHVIDDSEQETETDNIHTGTIYRIKRKAETIQRKIVDHLTNSDNGVNQGTSRYLLNKIGNLQSLLQESLLMNSRLEGKLEALKSENRKQRKDFVAAERNVTTATQPQRMTYAERLGIKSRTADLSNLKQDPPKVVLIRPTDTEKYANSEETKRAVIKLISPKEENLQVKNVRRVQGNAVIVETAKSSNVQTLIKNEKLKTAGLLVDVPTKKSPRVIIYGAPRIEDDKEVLQAIFEQNFNEQERKKYSQQTKIAFKTGNKNNKNSCNIVVETSKDVRELLIKKERLYIMWQCCKVQDYIVATRCYKCQGHGHTTKYCRSEVDICGHCAMAGHTFKNCPSKNKPATCVNCKKAGKAHNHNVTDKDCPSHIAAINQVLSRTDYGNYFQHSDNIEPYLQQLDIILTALKGKNIVICLDANAKSPIWHSRTSDERGEKLELLIAQRNLFILNAPTDVYTFNSFQGQTNIDVTLISSSYYKSATNWKVHDATTTSDHNLITFQINANILNKTGPQTLARYNLKRANWEKFQQTIEQERIKQPTESSSANPNTRAIDITKMIQSACNTAIPKKKQFTKSVPWWNATLTKLKAQTRKARRTFQQTTLEPRRSQEKKNYTSIRNKYITAIRTAKTESWKNFVNIEGNANPWSYVYKLNTNKIPVETVPENIKYNNTHALSWEESTTALLNELLPSDDTSEENNWHQAIRTYIQKPPDTENAALFTQEEVQNTIRNLKNKKAPGHDLIDNEIIKIAWTQIGNEITNLMNLCLLKETFPQIWKRGVIRILIKNKNKDKTNPRSYRPICLLPTLSKVLEKLISYRITNLTNQHSETSNRQFGFKKGRSTEDAIVEMRKITEENTHKYAIGLLFDIEGAFDNVWWPSILHNLKKRNCPRNLYLLIKSYLTERSVEVTNANATVMKEATKGCPQVGPRNTKKASDEQIDFEGPTGSSMTTEIIDPAARSIQSENSSVTPFQCRMEGCTKAFKTSRGRGVHEQKQHRNWYDERQAASIVNQKARWSSEEASLLARQEARLNSQGERFMNQALMPFFPNRTLESIKGQRRRAEHKGKVLEYIKELEAPPQDLAAVDQHQSTEAEPALVDGIKEALVALEPIEGTDFNAVHLNKICSNIKQWTNDKIFEETMSYLRSIFPPSPKDLRRIRKGASKVLTKRQERRAEYGRTQRAWRRSPFNCLRAILKGKNTANTPSQETMTNYWSTVMTNASAKSPGIEPSTRTLDALWKPIEPEEVKRAFPETTTSPGPDLVTARQFRAVPLGIITRIFNIFMICGKIPEWLLESKTTLIPKVDNAEQPGDFRPITVSSVITRTFHKVLSTRLMHSIDLDKRQKAFVPVDGCAENTFLFDMLLRHHRQTFKPLYLASVDIRKAFDSVTHQAILDALVSRGVPGPMVYRLLRSIPKEIGVDVSGEHHNALAFADDLVLVASTPQGLQQTLDLTTEYLAQCGLAINTGKSFTVAIRNVPHIKKSVVDSKVRFRCAGALLPAMRREDEWKYLGVPFTPEGRVTCNPEQQLQEAIAILSRAALKPQQRLFALRVMVLPSLYHVLTLGSTNLSRLKRVDNLVRGAARKWLALPHDVVNAYFHANAKDGGLSIPSMRWLMPLRRKERLEALAKGGSEPLSFLAQEIEKARRRLKDGRQELDHRDKIEKRWAKILHSSVDGKALNESRKVLTQNQWVLDGTRFLSGKDFINSVKLRINALPTKSRSNRGRQGDRLCRAGCNAIETLNHIMQICPRTHAARVARHNAIAAYVKRALAKNHKNVVEEPHIRTPSGLRKPDLVAMRDNTVLVIDAQVVSEQSDLARAHEAKKTYYRESIHRELAEKYNTSDIKYTSVTISCRGIWSKQSAEDLIDLKVLKKKDLKVLSSRALIGGLNAYWMFGKTTARRSKTPKIGVG</sequence>
<gene>
    <name evidence="4" type="ORF">XYLVIOL_LOCUS134</name>
</gene>
<dbReference type="EMBL" id="CAXAJV020000731">
    <property type="protein sequence ID" value="CAL7932891.1"/>
    <property type="molecule type" value="Genomic_DNA"/>
</dbReference>
<accession>A0ABP1MVW9</accession>
<dbReference type="PANTHER" id="PTHR19446">
    <property type="entry name" value="REVERSE TRANSCRIPTASES"/>
    <property type="match status" value="1"/>
</dbReference>
<dbReference type="CDD" id="cd01650">
    <property type="entry name" value="RT_nLTR_like"/>
    <property type="match status" value="2"/>
</dbReference>
<name>A0ABP1MVW9_XYLVO</name>
<dbReference type="PROSITE" id="PS00028">
    <property type="entry name" value="ZINC_FINGER_C2H2_1"/>
    <property type="match status" value="1"/>
</dbReference>
<evidence type="ECO:0000256" key="2">
    <source>
        <dbReference type="SAM" id="MobiDB-lite"/>
    </source>
</evidence>
<feature type="coiled-coil region" evidence="1">
    <location>
        <begin position="123"/>
        <end position="157"/>
    </location>
</feature>
<feature type="domain" description="Reverse transcriptase" evidence="3">
    <location>
        <begin position="1333"/>
        <end position="1565"/>
    </location>
</feature>
<proteinExistence type="predicted"/>
<keyword evidence="5" id="KW-1185">Reference proteome</keyword>
<dbReference type="SUPFAM" id="SSF56219">
    <property type="entry name" value="DNase I-like"/>
    <property type="match status" value="1"/>
</dbReference>